<dbReference type="NCBIfam" id="TIGR01726">
    <property type="entry name" value="HEQRo_perm_3TM"/>
    <property type="match status" value="1"/>
</dbReference>
<keyword evidence="2 8" id="KW-0813">Transport</keyword>
<keyword evidence="11" id="KW-1185">Reference proteome</keyword>
<dbReference type="PANTHER" id="PTHR30614">
    <property type="entry name" value="MEMBRANE COMPONENT OF AMINO ACID ABC TRANSPORTER"/>
    <property type="match status" value="1"/>
</dbReference>
<dbReference type="CDD" id="cd06261">
    <property type="entry name" value="TM_PBP2"/>
    <property type="match status" value="1"/>
</dbReference>
<dbReference type="OrthoDB" id="92598at2"/>
<dbReference type="PROSITE" id="PS50928">
    <property type="entry name" value="ABC_TM1"/>
    <property type="match status" value="1"/>
</dbReference>
<keyword evidence="7 8" id="KW-0472">Membrane</keyword>
<keyword evidence="4 8" id="KW-0812">Transmembrane</keyword>
<evidence type="ECO:0000256" key="5">
    <source>
        <dbReference type="ARBA" id="ARBA00022970"/>
    </source>
</evidence>
<feature type="transmembrane region" description="Helical" evidence="8">
    <location>
        <begin position="246"/>
        <end position="267"/>
    </location>
</feature>
<dbReference type="PANTHER" id="PTHR30614:SF0">
    <property type="entry name" value="L-CYSTINE TRANSPORT SYSTEM PERMEASE PROTEIN TCYL"/>
    <property type="match status" value="1"/>
</dbReference>
<feature type="domain" description="ABC transmembrane type-1" evidence="9">
    <location>
        <begin position="72"/>
        <end position="267"/>
    </location>
</feature>
<organism evidence="10 11">
    <name type="scientific">Flavimobilis soli</name>
    <dbReference type="NCBI Taxonomy" id="442709"/>
    <lineage>
        <taxon>Bacteria</taxon>
        <taxon>Bacillati</taxon>
        <taxon>Actinomycetota</taxon>
        <taxon>Actinomycetes</taxon>
        <taxon>Micrococcales</taxon>
        <taxon>Jonesiaceae</taxon>
        <taxon>Flavimobilis</taxon>
    </lineage>
</organism>
<dbReference type="Pfam" id="PF00528">
    <property type="entry name" value="BPD_transp_1"/>
    <property type="match status" value="1"/>
</dbReference>
<dbReference type="InterPro" id="IPR035906">
    <property type="entry name" value="MetI-like_sf"/>
</dbReference>
<dbReference type="InterPro" id="IPR000515">
    <property type="entry name" value="MetI-like"/>
</dbReference>
<keyword evidence="3" id="KW-1003">Cell membrane</keyword>
<dbReference type="RefSeq" id="WP_098457235.1">
    <property type="nucleotide sequence ID" value="NZ_PDJH01000001.1"/>
</dbReference>
<comment type="subcellular location">
    <subcellularLocation>
        <location evidence="1 8">Cell membrane</location>
        <topology evidence="1 8">Multi-pass membrane protein</topology>
    </subcellularLocation>
</comment>
<dbReference type="SUPFAM" id="SSF161098">
    <property type="entry name" value="MetI-like"/>
    <property type="match status" value="1"/>
</dbReference>
<accession>A0A2A9EBI3</accession>
<dbReference type="Proteomes" id="UP000221394">
    <property type="component" value="Unassembled WGS sequence"/>
</dbReference>
<reference evidence="10 11" key="1">
    <citation type="submission" date="2017-10" db="EMBL/GenBank/DDBJ databases">
        <title>Sequencing the genomes of 1000 actinobacteria strains.</title>
        <authorList>
            <person name="Klenk H.-P."/>
        </authorList>
    </citation>
    <scope>NUCLEOTIDE SEQUENCE [LARGE SCALE GENOMIC DNA]</scope>
    <source>
        <strain evidence="10 11">DSM 21574</strain>
    </source>
</reference>
<keyword evidence="5" id="KW-0029">Amino-acid transport</keyword>
<name>A0A2A9EBI3_9MICO</name>
<protein>
    <submittedName>
        <fullName evidence="10">Amino acid ABC transporter membrane protein (PAAT family)</fullName>
    </submittedName>
</protein>
<evidence type="ECO:0000259" key="9">
    <source>
        <dbReference type="PROSITE" id="PS50928"/>
    </source>
</evidence>
<evidence type="ECO:0000256" key="4">
    <source>
        <dbReference type="ARBA" id="ARBA00022692"/>
    </source>
</evidence>
<comment type="similarity">
    <text evidence="8">Belongs to the binding-protein-dependent transport system permease family.</text>
</comment>
<evidence type="ECO:0000256" key="7">
    <source>
        <dbReference type="ARBA" id="ARBA00023136"/>
    </source>
</evidence>
<dbReference type="InterPro" id="IPR043429">
    <property type="entry name" value="ArtM/GltK/GlnP/TcyL/YhdX-like"/>
</dbReference>
<gene>
    <name evidence="10" type="ORF">ATL41_0708</name>
</gene>
<keyword evidence="6 8" id="KW-1133">Transmembrane helix</keyword>
<evidence type="ECO:0000256" key="2">
    <source>
        <dbReference type="ARBA" id="ARBA00022448"/>
    </source>
</evidence>
<dbReference type="Gene3D" id="1.10.3720.10">
    <property type="entry name" value="MetI-like"/>
    <property type="match status" value="1"/>
</dbReference>
<evidence type="ECO:0000313" key="11">
    <source>
        <dbReference type="Proteomes" id="UP000221394"/>
    </source>
</evidence>
<dbReference type="GO" id="GO:0022857">
    <property type="term" value="F:transmembrane transporter activity"/>
    <property type="evidence" value="ECO:0007669"/>
    <property type="project" value="InterPro"/>
</dbReference>
<evidence type="ECO:0000256" key="8">
    <source>
        <dbReference type="RuleBase" id="RU363032"/>
    </source>
</evidence>
<evidence type="ECO:0000256" key="1">
    <source>
        <dbReference type="ARBA" id="ARBA00004651"/>
    </source>
</evidence>
<feature type="transmembrane region" description="Helical" evidence="8">
    <location>
        <begin position="76"/>
        <end position="96"/>
    </location>
</feature>
<evidence type="ECO:0000313" key="10">
    <source>
        <dbReference type="EMBL" id="PFG36006.1"/>
    </source>
</evidence>
<feature type="transmembrane region" description="Helical" evidence="8">
    <location>
        <begin position="117"/>
        <end position="136"/>
    </location>
</feature>
<dbReference type="AlphaFoldDB" id="A0A2A9EBI3"/>
<evidence type="ECO:0000256" key="3">
    <source>
        <dbReference type="ARBA" id="ARBA00022475"/>
    </source>
</evidence>
<sequence>MTSPAPAAARTAPARARLSPRRRALISRVVQYAVLVIVLGAAALAIDWDNVGTNIFNPDAARAVLPQLPKAFLNTVTYTIAAFAVGIALGTLLALMRLSSVGLYRAIATAYVEFFRGIPALLFVLTVGFGVPYAFGVQFDSVVTKVAIGLGMVSAAYIAETLRAGLQAVPKGQIEAARSLGMSHTRTMVTIVIPQAFRIVLPPMTNEVILLTKDTALVFGLGLTAADFELTKIGSNALSSPAGGGMTALFVVGFCYLIITIPLGYLARKLEAKGARSRA</sequence>
<evidence type="ECO:0000256" key="6">
    <source>
        <dbReference type="ARBA" id="ARBA00022989"/>
    </source>
</evidence>
<dbReference type="EMBL" id="PDJH01000001">
    <property type="protein sequence ID" value="PFG36006.1"/>
    <property type="molecule type" value="Genomic_DNA"/>
</dbReference>
<dbReference type="GO" id="GO:0043190">
    <property type="term" value="C:ATP-binding cassette (ABC) transporter complex"/>
    <property type="evidence" value="ECO:0007669"/>
    <property type="project" value="InterPro"/>
</dbReference>
<feature type="transmembrane region" description="Helical" evidence="8">
    <location>
        <begin position="25"/>
        <end position="46"/>
    </location>
</feature>
<comment type="caution">
    <text evidence="10">The sequence shown here is derived from an EMBL/GenBank/DDBJ whole genome shotgun (WGS) entry which is preliminary data.</text>
</comment>
<proteinExistence type="inferred from homology"/>
<dbReference type="InterPro" id="IPR010065">
    <property type="entry name" value="AA_ABC_transptr_permease_3TM"/>
</dbReference>
<dbReference type="GO" id="GO:0006865">
    <property type="term" value="P:amino acid transport"/>
    <property type="evidence" value="ECO:0007669"/>
    <property type="project" value="UniProtKB-KW"/>
</dbReference>